<dbReference type="GO" id="GO:0005524">
    <property type="term" value="F:ATP binding"/>
    <property type="evidence" value="ECO:0007669"/>
    <property type="project" value="InterPro"/>
</dbReference>
<dbReference type="InterPro" id="IPR000719">
    <property type="entry name" value="Prot_kinase_dom"/>
</dbReference>
<dbReference type="Proteomes" id="UP001189122">
    <property type="component" value="Unassembled WGS sequence"/>
</dbReference>
<evidence type="ECO:0000313" key="13">
    <source>
        <dbReference type="EMBL" id="CAA2634859.1"/>
    </source>
</evidence>
<keyword evidence="6" id="KW-0677">Repeat</keyword>
<protein>
    <recommendedName>
        <fullName evidence="11">Protein kinase domain-containing protein</fullName>
    </recommendedName>
</protein>
<feature type="compositionally biased region" description="Low complexity" evidence="9">
    <location>
        <begin position="583"/>
        <end position="600"/>
    </location>
</feature>
<keyword evidence="14" id="KW-1185">Reference proteome</keyword>
<evidence type="ECO:0000256" key="3">
    <source>
        <dbReference type="ARBA" id="ARBA00022614"/>
    </source>
</evidence>
<dbReference type="EMBL" id="LR743598">
    <property type="protein sequence ID" value="CAA2629303.1"/>
    <property type="molecule type" value="Genomic_DNA"/>
</dbReference>
<feature type="compositionally biased region" description="Low complexity" evidence="9">
    <location>
        <begin position="312"/>
        <end position="325"/>
    </location>
</feature>
<dbReference type="Pfam" id="PF07714">
    <property type="entry name" value="PK_Tyr_Ser-Thr"/>
    <property type="match status" value="1"/>
</dbReference>
<accession>A0A7I8JWH7</accession>
<feature type="region of interest" description="Disordered" evidence="9">
    <location>
        <begin position="749"/>
        <end position="776"/>
    </location>
</feature>
<keyword evidence="2" id="KW-1003">Cell membrane</keyword>
<dbReference type="InterPro" id="IPR055414">
    <property type="entry name" value="LRR_R13L4/SHOC2-like"/>
</dbReference>
<feature type="compositionally biased region" description="Polar residues" evidence="9">
    <location>
        <begin position="639"/>
        <end position="650"/>
    </location>
</feature>
<feature type="domain" description="Protein kinase" evidence="11">
    <location>
        <begin position="625"/>
        <end position="962"/>
    </location>
</feature>
<feature type="transmembrane region" description="Helical" evidence="10">
    <location>
        <begin position="549"/>
        <end position="572"/>
    </location>
</feature>
<keyword evidence="7 10" id="KW-1133">Transmembrane helix</keyword>
<dbReference type="EMBL" id="LR743605">
    <property type="protein sequence ID" value="CAA2634859.1"/>
    <property type="molecule type" value="Genomic_DNA"/>
</dbReference>
<dbReference type="PROSITE" id="PS51450">
    <property type="entry name" value="LRR"/>
    <property type="match status" value="1"/>
</dbReference>
<feature type="region of interest" description="Disordered" evidence="9">
    <location>
        <begin position="307"/>
        <end position="348"/>
    </location>
</feature>
<dbReference type="PROSITE" id="PS50011">
    <property type="entry name" value="PROTEIN_KINASE_DOM"/>
    <property type="match status" value="1"/>
</dbReference>
<dbReference type="InterPro" id="IPR011009">
    <property type="entry name" value="Kinase-like_dom_sf"/>
</dbReference>
<dbReference type="AlphaFoldDB" id="A0A7I8JWH7"/>
<keyword evidence="5" id="KW-0732">Signal</keyword>
<comment type="subcellular location">
    <subcellularLocation>
        <location evidence="1">Cell membrane</location>
    </subcellularLocation>
</comment>
<keyword evidence="8 10" id="KW-0472">Membrane</keyword>
<evidence type="ECO:0000313" key="14">
    <source>
        <dbReference type="Proteomes" id="UP001189122"/>
    </source>
</evidence>
<dbReference type="Pfam" id="PF00560">
    <property type="entry name" value="LRR_1"/>
    <property type="match status" value="2"/>
</dbReference>
<evidence type="ECO:0000256" key="4">
    <source>
        <dbReference type="ARBA" id="ARBA00022692"/>
    </source>
</evidence>
<dbReference type="FunFam" id="3.80.10.10:FF:000299">
    <property type="entry name" value="Piriformospora indica-insensitive protein 2"/>
    <property type="match status" value="1"/>
</dbReference>
<dbReference type="GO" id="GO:0005886">
    <property type="term" value="C:plasma membrane"/>
    <property type="evidence" value="ECO:0007669"/>
    <property type="project" value="UniProtKB-SubCell"/>
</dbReference>
<keyword evidence="4 10" id="KW-0812">Transmembrane</keyword>
<dbReference type="PANTHER" id="PTHR48003">
    <property type="entry name" value="OS07G0626500 PROTEIN"/>
    <property type="match status" value="1"/>
</dbReference>
<dbReference type="PRINTS" id="PR00019">
    <property type="entry name" value="LEURICHRPT"/>
</dbReference>
<dbReference type="Pfam" id="PF23598">
    <property type="entry name" value="LRR_14"/>
    <property type="match status" value="1"/>
</dbReference>
<dbReference type="GO" id="GO:0004674">
    <property type="term" value="F:protein serine/threonine kinase activity"/>
    <property type="evidence" value="ECO:0007669"/>
    <property type="project" value="UniProtKB-EC"/>
</dbReference>
<gene>
    <name evidence="12" type="ORF">SI7747_11014941</name>
    <name evidence="13" type="ORF">SI7747_18020248</name>
</gene>
<sequence length="962" mass="101599">MLMKLSMANNSISGKLPRELGDFKSLEYLDISNNLFSGGIPEEIGKLRSLQNLSLAGNSFSGRLPISIGELVSLRSLDLSRNNLSGPLTSRLTDLKSLVSLNLSSNSFSRRIITGLEEIRTLEELDLSWNHLEGGIEWTFLIESNAVHVDLSGNSLISLGPTEMKFLSDVAGSLRYLNLSYNQLKGSLINGEGGISTFGSLRVLDLSHNRLSGELPGFDYVYNLEVLRLGNNGFSGFVPGGLLEEDSLVLSELDLSSNNLSGHIGMITSTTLQYLNLSSNSITGELPLLTGAARCWISPATASRGTCPPWPSGGTASSSSTSAGTNWRAPSPGDIPVPPVKPSQPLPQRSLRSSAPYLAALYSKLTVLDLSFNRFAGAVTVELLLSATLEELRLQENLLEGGISFSQSGSSEKRRSGLLVLDLSGNRLNGSLGVGGFRSFAGLQVLDVARNRFSGHLPAALSELISLTSLDISGNQFTGRLPETLPDMLVSFNASYNDLSGVVPENLRKFPESSFRPGNARLLFPGVPAGHGGASPGGSSSSHRPVRAVVKLAAILASVAVVMILILAVVVVSCRRISRSSPSEEASGKAFKGAAAAGSGAKKGGGASSEALSVDEKAVTVAAAAGTATSAGTGGFSPTKPSRFSWSPESGESYLAEHRGKMDNMHSPGRLAGDLHFLDDAIALTAEQLSRAPAEVLGRSSHGTSYKATLDNGILLTPKRDFAREAKKFANIRHPNVVPLRGYYWAPPSTRNSSSPTSSPPAASPPSSTVSAGRRGPPLTWVQRLRIAVDVARGMNYLHFDRTAPHGNLKATNILLDGLELNARVADYCLHRLMTAAGTVEQVLDSGVLGYRAPELAAARKPSPSFKSDVYAFGVVLLELLTGRCAGDVVSGEEGGVDLTDWVRLRVAGGRGSDCFDPFAVASDTQAAKGMKEVLGLALRCLRPRPSARASSPSTRISPPSD</sequence>
<dbReference type="InterPro" id="IPR001611">
    <property type="entry name" value="Leu-rich_rpt"/>
</dbReference>
<dbReference type="SUPFAM" id="SSF52047">
    <property type="entry name" value="RNI-like"/>
    <property type="match status" value="1"/>
</dbReference>
<reference evidence="13 14" key="1">
    <citation type="submission" date="2019-12" db="EMBL/GenBank/DDBJ databases">
        <authorList>
            <person name="Scholz U."/>
            <person name="Mascher M."/>
            <person name="Fiebig A."/>
        </authorList>
    </citation>
    <scope>NUCLEOTIDE SEQUENCE</scope>
</reference>
<evidence type="ECO:0000256" key="5">
    <source>
        <dbReference type="ARBA" id="ARBA00022729"/>
    </source>
</evidence>
<dbReference type="EMBL" id="CACRZD030000018">
    <property type="protein sequence ID" value="CAA6673832.1"/>
    <property type="molecule type" value="Genomic_DNA"/>
</dbReference>
<evidence type="ECO:0000313" key="12">
    <source>
        <dbReference type="EMBL" id="CAA2629303.1"/>
    </source>
</evidence>
<dbReference type="InterPro" id="IPR001245">
    <property type="entry name" value="Ser-Thr/Tyr_kinase_cat_dom"/>
</dbReference>
<evidence type="ECO:0000256" key="6">
    <source>
        <dbReference type="ARBA" id="ARBA00022737"/>
    </source>
</evidence>
<organism evidence="13">
    <name type="scientific">Spirodela intermedia</name>
    <name type="common">Intermediate duckweed</name>
    <dbReference type="NCBI Taxonomy" id="51605"/>
    <lineage>
        <taxon>Eukaryota</taxon>
        <taxon>Viridiplantae</taxon>
        <taxon>Streptophyta</taxon>
        <taxon>Embryophyta</taxon>
        <taxon>Tracheophyta</taxon>
        <taxon>Spermatophyta</taxon>
        <taxon>Magnoliopsida</taxon>
        <taxon>Liliopsida</taxon>
        <taxon>Araceae</taxon>
        <taxon>Lemnoideae</taxon>
        <taxon>Spirodela</taxon>
    </lineage>
</organism>
<evidence type="ECO:0000259" key="11">
    <source>
        <dbReference type="PROSITE" id="PS50011"/>
    </source>
</evidence>
<dbReference type="InterPro" id="IPR032675">
    <property type="entry name" value="LRR_dom_sf"/>
</dbReference>
<dbReference type="InterPro" id="IPR053059">
    <property type="entry name" value="Inactive_SerThr-Kinase_ABA"/>
</dbReference>
<name>A0A7I8JWH7_SPIIN</name>
<feature type="region of interest" description="Disordered" evidence="9">
    <location>
        <begin position="630"/>
        <end position="650"/>
    </location>
</feature>
<keyword evidence="3" id="KW-0433">Leucine-rich repeat</keyword>
<evidence type="ECO:0000256" key="1">
    <source>
        <dbReference type="ARBA" id="ARBA00004236"/>
    </source>
</evidence>
<dbReference type="PANTHER" id="PTHR48003:SF4">
    <property type="entry name" value="LRR RECEPTOR-LIKE SERINE_THREONINE-PROTEIN KINASE GHR1"/>
    <property type="match status" value="1"/>
</dbReference>
<dbReference type="Pfam" id="PF13516">
    <property type="entry name" value="LRR_6"/>
    <property type="match status" value="1"/>
</dbReference>
<evidence type="ECO:0000256" key="7">
    <source>
        <dbReference type="ARBA" id="ARBA00022989"/>
    </source>
</evidence>
<dbReference type="EMBL" id="CACRZD030000011">
    <property type="protein sequence ID" value="CAA6668547.1"/>
    <property type="molecule type" value="Genomic_DNA"/>
</dbReference>
<dbReference type="Gene3D" id="3.80.10.10">
    <property type="entry name" value="Ribonuclease Inhibitor"/>
    <property type="match status" value="4"/>
</dbReference>
<evidence type="ECO:0000256" key="2">
    <source>
        <dbReference type="ARBA" id="ARBA00022475"/>
    </source>
</evidence>
<dbReference type="Gene3D" id="1.10.510.10">
    <property type="entry name" value="Transferase(Phosphotransferase) domain 1"/>
    <property type="match status" value="1"/>
</dbReference>
<evidence type="ECO:0000256" key="10">
    <source>
        <dbReference type="SAM" id="Phobius"/>
    </source>
</evidence>
<dbReference type="SUPFAM" id="SSF56112">
    <property type="entry name" value="Protein kinase-like (PK-like)"/>
    <property type="match status" value="1"/>
</dbReference>
<evidence type="ECO:0000256" key="8">
    <source>
        <dbReference type="ARBA" id="ARBA00023136"/>
    </source>
</evidence>
<feature type="compositionally biased region" description="Pro residues" evidence="9">
    <location>
        <begin position="333"/>
        <end position="345"/>
    </location>
</feature>
<dbReference type="Pfam" id="PF13855">
    <property type="entry name" value="LRR_8"/>
    <property type="match status" value="1"/>
</dbReference>
<evidence type="ECO:0000256" key="9">
    <source>
        <dbReference type="SAM" id="MobiDB-lite"/>
    </source>
</evidence>
<proteinExistence type="predicted"/>
<feature type="region of interest" description="Disordered" evidence="9">
    <location>
        <begin position="583"/>
        <end position="608"/>
    </location>
</feature>